<proteinExistence type="predicted"/>
<name>A0A1N7MI91_9BACL</name>
<dbReference type="Proteomes" id="UP000186795">
    <property type="component" value="Unassembled WGS sequence"/>
</dbReference>
<feature type="compositionally biased region" description="Basic and acidic residues" evidence="1">
    <location>
        <begin position="38"/>
        <end position="52"/>
    </location>
</feature>
<dbReference type="AlphaFoldDB" id="A0A1N7MI91"/>
<organism evidence="2 3">
    <name type="scientific">Kroppenstedtia eburnea</name>
    <dbReference type="NCBI Taxonomy" id="714067"/>
    <lineage>
        <taxon>Bacteria</taxon>
        <taxon>Bacillati</taxon>
        <taxon>Bacillota</taxon>
        <taxon>Bacilli</taxon>
        <taxon>Bacillales</taxon>
        <taxon>Thermoactinomycetaceae</taxon>
        <taxon>Kroppenstedtia</taxon>
    </lineage>
</organism>
<gene>
    <name evidence="2" type="ORF">SAMN05421790_106104</name>
</gene>
<sequence>MTRKKKGYRTPSRIRHQVEEERILDQLTWEEQLNHLAEMGKAESDRNQKYLEESSPVYRTDPMFPDPQQQTKRVDIDVTRNIKMLKKRRLHANSRLSFIPMIWWTDPSPTKNWEETP</sequence>
<evidence type="ECO:0000313" key="3">
    <source>
        <dbReference type="Proteomes" id="UP000186795"/>
    </source>
</evidence>
<evidence type="ECO:0000256" key="1">
    <source>
        <dbReference type="SAM" id="MobiDB-lite"/>
    </source>
</evidence>
<keyword evidence="3" id="KW-1185">Reference proteome</keyword>
<evidence type="ECO:0000313" key="2">
    <source>
        <dbReference type="EMBL" id="SIS85639.1"/>
    </source>
</evidence>
<accession>A0A1N7MI91</accession>
<reference evidence="3" key="1">
    <citation type="submission" date="2017-01" db="EMBL/GenBank/DDBJ databases">
        <authorList>
            <person name="Varghese N."/>
            <person name="Submissions S."/>
        </authorList>
    </citation>
    <scope>NUCLEOTIDE SEQUENCE [LARGE SCALE GENOMIC DNA]</scope>
    <source>
        <strain evidence="3">DSM 45196</strain>
    </source>
</reference>
<dbReference type="EMBL" id="FTOD01000006">
    <property type="protein sequence ID" value="SIS85639.1"/>
    <property type="molecule type" value="Genomic_DNA"/>
</dbReference>
<protein>
    <submittedName>
        <fullName evidence="2">Uncharacterized protein</fullName>
    </submittedName>
</protein>
<feature type="region of interest" description="Disordered" evidence="1">
    <location>
        <begin position="38"/>
        <end position="75"/>
    </location>
</feature>